<keyword evidence="3" id="KW-0804">Transcription</keyword>
<dbReference type="Gene3D" id="1.10.10.60">
    <property type="entry name" value="Homeodomain-like"/>
    <property type="match status" value="1"/>
</dbReference>
<dbReference type="InterPro" id="IPR036271">
    <property type="entry name" value="Tet_transcr_reg_TetR-rel_C_sf"/>
</dbReference>
<dbReference type="AlphaFoldDB" id="A0A3N1DA55"/>
<dbReference type="InterPro" id="IPR011075">
    <property type="entry name" value="TetR_C"/>
</dbReference>
<dbReference type="InterPro" id="IPR009057">
    <property type="entry name" value="Homeodomain-like_sf"/>
</dbReference>
<dbReference type="Proteomes" id="UP000272400">
    <property type="component" value="Unassembled WGS sequence"/>
</dbReference>
<dbReference type="RefSeq" id="WP_170201753.1">
    <property type="nucleotide sequence ID" value="NZ_RJKE01000001.1"/>
</dbReference>
<protein>
    <submittedName>
        <fullName evidence="7">TetR family transcriptional regulator</fullName>
    </submittedName>
</protein>
<dbReference type="PANTHER" id="PTHR30055:SF148">
    <property type="entry name" value="TETR-FAMILY TRANSCRIPTIONAL REGULATOR"/>
    <property type="match status" value="1"/>
</dbReference>
<proteinExistence type="predicted"/>
<evidence type="ECO:0000256" key="3">
    <source>
        <dbReference type="ARBA" id="ARBA00023163"/>
    </source>
</evidence>
<dbReference type="Pfam" id="PF00440">
    <property type="entry name" value="TetR_N"/>
    <property type="match status" value="1"/>
</dbReference>
<name>A0A3N1DA55_9ACTN</name>
<dbReference type="SUPFAM" id="SSF48498">
    <property type="entry name" value="Tetracyclin repressor-like, C-terminal domain"/>
    <property type="match status" value="1"/>
</dbReference>
<dbReference type="EMBL" id="RJKE01000001">
    <property type="protein sequence ID" value="ROO90415.1"/>
    <property type="molecule type" value="Genomic_DNA"/>
</dbReference>
<keyword evidence="8" id="KW-1185">Reference proteome</keyword>
<dbReference type="InterPro" id="IPR001647">
    <property type="entry name" value="HTH_TetR"/>
</dbReference>
<keyword evidence="2 4" id="KW-0238">DNA-binding</keyword>
<feature type="DNA-binding region" description="H-T-H motif" evidence="4">
    <location>
        <begin position="47"/>
        <end position="66"/>
    </location>
</feature>
<reference evidence="7 8" key="1">
    <citation type="submission" date="2018-11" db="EMBL/GenBank/DDBJ databases">
        <title>Sequencing the genomes of 1000 actinobacteria strains.</title>
        <authorList>
            <person name="Klenk H.-P."/>
        </authorList>
    </citation>
    <scope>NUCLEOTIDE SEQUENCE [LARGE SCALE GENOMIC DNA]</scope>
    <source>
        <strain evidence="7 8">DSM 44254</strain>
    </source>
</reference>
<dbReference type="Gene3D" id="1.10.357.10">
    <property type="entry name" value="Tetracycline Repressor, domain 2"/>
    <property type="match status" value="1"/>
</dbReference>
<feature type="region of interest" description="Disordered" evidence="5">
    <location>
        <begin position="1"/>
        <end position="24"/>
    </location>
</feature>
<accession>A0A3N1DA55</accession>
<comment type="caution">
    <text evidence="7">The sequence shown here is derived from an EMBL/GenBank/DDBJ whole genome shotgun (WGS) entry which is preliminary data.</text>
</comment>
<organism evidence="7 8">
    <name type="scientific">Actinocorallia herbida</name>
    <dbReference type="NCBI Taxonomy" id="58109"/>
    <lineage>
        <taxon>Bacteria</taxon>
        <taxon>Bacillati</taxon>
        <taxon>Actinomycetota</taxon>
        <taxon>Actinomycetes</taxon>
        <taxon>Streptosporangiales</taxon>
        <taxon>Thermomonosporaceae</taxon>
        <taxon>Actinocorallia</taxon>
    </lineage>
</organism>
<dbReference type="GO" id="GO:0000976">
    <property type="term" value="F:transcription cis-regulatory region binding"/>
    <property type="evidence" value="ECO:0007669"/>
    <property type="project" value="TreeGrafter"/>
</dbReference>
<sequence>MRQRDPHPVAGQRPGTVRPGGRTARTRRSVLQAALTELVEVGYSSTGVEKIAIRAGVAPSTIYRRWGSLEGVVADAAQSVMEENLSVPDTGTLEGDLSTLTRAIVELFNTPPYRAWMDVLIGSALGHGPARDTFASSTLRTRAEIGAVIVERAVKRGEVPQDTDAAEVIRQAAAPLYYRLYISCEPVGEADTVRAAEVAATAARQGLLRKAV</sequence>
<feature type="domain" description="HTH tetR-type" evidence="6">
    <location>
        <begin position="24"/>
        <end position="84"/>
    </location>
</feature>
<keyword evidence="1" id="KW-0805">Transcription regulation</keyword>
<evidence type="ECO:0000256" key="5">
    <source>
        <dbReference type="SAM" id="MobiDB-lite"/>
    </source>
</evidence>
<dbReference type="GO" id="GO:0003700">
    <property type="term" value="F:DNA-binding transcription factor activity"/>
    <property type="evidence" value="ECO:0007669"/>
    <property type="project" value="TreeGrafter"/>
</dbReference>
<dbReference type="SUPFAM" id="SSF46689">
    <property type="entry name" value="Homeodomain-like"/>
    <property type="match status" value="1"/>
</dbReference>
<evidence type="ECO:0000256" key="1">
    <source>
        <dbReference type="ARBA" id="ARBA00023015"/>
    </source>
</evidence>
<evidence type="ECO:0000256" key="4">
    <source>
        <dbReference type="PROSITE-ProRule" id="PRU00335"/>
    </source>
</evidence>
<evidence type="ECO:0000259" key="6">
    <source>
        <dbReference type="PROSITE" id="PS50977"/>
    </source>
</evidence>
<evidence type="ECO:0000256" key="2">
    <source>
        <dbReference type="ARBA" id="ARBA00023125"/>
    </source>
</evidence>
<dbReference type="PROSITE" id="PS50977">
    <property type="entry name" value="HTH_TETR_2"/>
    <property type="match status" value="1"/>
</dbReference>
<dbReference type="Pfam" id="PF16859">
    <property type="entry name" value="TetR_C_11"/>
    <property type="match status" value="1"/>
</dbReference>
<evidence type="ECO:0000313" key="8">
    <source>
        <dbReference type="Proteomes" id="UP000272400"/>
    </source>
</evidence>
<gene>
    <name evidence="7" type="ORF">EDD29_8140</name>
</gene>
<dbReference type="PANTHER" id="PTHR30055">
    <property type="entry name" value="HTH-TYPE TRANSCRIPTIONAL REGULATOR RUTR"/>
    <property type="match status" value="1"/>
</dbReference>
<evidence type="ECO:0000313" key="7">
    <source>
        <dbReference type="EMBL" id="ROO90415.1"/>
    </source>
</evidence>
<dbReference type="InterPro" id="IPR050109">
    <property type="entry name" value="HTH-type_TetR-like_transc_reg"/>
</dbReference>